<reference evidence="3" key="1">
    <citation type="submission" date="2016-06" db="EMBL/GenBank/DDBJ databases">
        <authorList>
            <person name="Varghese N."/>
            <person name="Submissions Spin"/>
        </authorList>
    </citation>
    <scope>NUCLEOTIDE SEQUENCE [LARGE SCALE GENOMIC DNA]</scope>
    <source>
        <strain evidence="3">DSM 43168</strain>
    </source>
</reference>
<name>A0A1C4TW35_9ACTN</name>
<evidence type="ECO:0000313" key="3">
    <source>
        <dbReference type="Proteomes" id="UP000183585"/>
    </source>
</evidence>
<accession>A0A1C4TW35</accession>
<dbReference type="EMBL" id="FMCT01000001">
    <property type="protein sequence ID" value="SCE63660.1"/>
    <property type="molecule type" value="Genomic_DNA"/>
</dbReference>
<organism evidence="2 3">
    <name type="scientific">Micromonospora carbonacea</name>
    <dbReference type="NCBI Taxonomy" id="47853"/>
    <lineage>
        <taxon>Bacteria</taxon>
        <taxon>Bacillati</taxon>
        <taxon>Actinomycetota</taxon>
        <taxon>Actinomycetes</taxon>
        <taxon>Micromonosporales</taxon>
        <taxon>Micromonosporaceae</taxon>
        <taxon>Micromonospora</taxon>
    </lineage>
</organism>
<evidence type="ECO:0000256" key="1">
    <source>
        <dbReference type="SAM" id="Phobius"/>
    </source>
</evidence>
<sequence>MRLRQPGGPPYPEPDVSLRVLVLLAVAGLLGVLAWRVPATVNPMLIAVATYAVLDRLTDHRPGSR</sequence>
<dbReference type="Proteomes" id="UP000183585">
    <property type="component" value="Unassembled WGS sequence"/>
</dbReference>
<keyword evidence="1" id="KW-0472">Membrane</keyword>
<dbReference type="AlphaFoldDB" id="A0A1C4TW35"/>
<proteinExistence type="predicted"/>
<gene>
    <name evidence="2" type="ORF">GA0070563_10123</name>
</gene>
<protein>
    <submittedName>
        <fullName evidence="2">Uncharacterized protein</fullName>
    </submittedName>
</protein>
<keyword evidence="3" id="KW-1185">Reference proteome</keyword>
<keyword evidence="1" id="KW-1133">Transmembrane helix</keyword>
<dbReference type="RefSeq" id="WP_074472195.1">
    <property type="nucleotide sequence ID" value="NZ_FMCT01000001.1"/>
</dbReference>
<feature type="transmembrane region" description="Helical" evidence="1">
    <location>
        <begin position="16"/>
        <end position="35"/>
    </location>
</feature>
<evidence type="ECO:0000313" key="2">
    <source>
        <dbReference type="EMBL" id="SCE63660.1"/>
    </source>
</evidence>
<keyword evidence="1" id="KW-0812">Transmembrane</keyword>